<dbReference type="EMBL" id="JAFCIX010000347">
    <property type="protein sequence ID" value="KAH6593728.1"/>
    <property type="molecule type" value="Genomic_DNA"/>
</dbReference>
<name>A0ABQ8FB23_9FUNG</name>
<dbReference type="Gene3D" id="1.25.40.10">
    <property type="entry name" value="Tetratricopeptide repeat domain"/>
    <property type="match status" value="1"/>
</dbReference>
<dbReference type="PROSITE" id="PS51698">
    <property type="entry name" value="U_BOX"/>
    <property type="match status" value="1"/>
</dbReference>
<protein>
    <recommendedName>
        <fullName evidence="7">E3 ubiquitin-protein ligase CHIP</fullName>
        <ecNumber evidence="2">2.3.2.27</ecNumber>
    </recommendedName>
    <alternativeName>
        <fullName evidence="8">RING-type E3 ubiquitin transferase CHIP</fullName>
    </alternativeName>
</protein>
<gene>
    <name evidence="11" type="ORF">BASA50_007164</name>
</gene>
<evidence type="ECO:0000256" key="2">
    <source>
        <dbReference type="ARBA" id="ARBA00012483"/>
    </source>
</evidence>
<keyword evidence="5" id="KW-0833">Ubl conjugation pathway</keyword>
<proteinExistence type="predicted"/>
<dbReference type="InterPro" id="IPR013083">
    <property type="entry name" value="Znf_RING/FYVE/PHD"/>
</dbReference>
<evidence type="ECO:0000256" key="9">
    <source>
        <dbReference type="PROSITE-ProRule" id="PRU00339"/>
    </source>
</evidence>
<evidence type="ECO:0000256" key="3">
    <source>
        <dbReference type="ARBA" id="ARBA00022679"/>
    </source>
</evidence>
<evidence type="ECO:0000256" key="4">
    <source>
        <dbReference type="ARBA" id="ARBA00022737"/>
    </source>
</evidence>
<dbReference type="EC" id="2.3.2.27" evidence="2"/>
<evidence type="ECO:0000256" key="7">
    <source>
        <dbReference type="ARBA" id="ARBA00044534"/>
    </source>
</evidence>
<keyword evidence="12" id="KW-1185">Reference proteome</keyword>
<reference evidence="11 12" key="1">
    <citation type="submission" date="2021-02" db="EMBL/GenBank/DDBJ databases">
        <title>Variation within the Batrachochytrium salamandrivorans European outbreak.</title>
        <authorList>
            <person name="Kelly M."/>
            <person name="Pasmans F."/>
            <person name="Shea T.P."/>
            <person name="Munoz J.F."/>
            <person name="Carranza S."/>
            <person name="Cuomo C.A."/>
            <person name="Martel A."/>
        </authorList>
    </citation>
    <scope>NUCLEOTIDE SEQUENCE [LARGE SCALE GENOMIC DNA]</scope>
    <source>
        <strain evidence="11 12">AMFP18/2</strain>
    </source>
</reference>
<feature type="domain" description="U-box" evidence="10">
    <location>
        <begin position="179"/>
        <end position="253"/>
    </location>
</feature>
<dbReference type="SUPFAM" id="SSF57850">
    <property type="entry name" value="RING/U-box"/>
    <property type="match status" value="1"/>
</dbReference>
<evidence type="ECO:0000256" key="6">
    <source>
        <dbReference type="ARBA" id="ARBA00022803"/>
    </source>
</evidence>
<evidence type="ECO:0000256" key="8">
    <source>
        <dbReference type="ARBA" id="ARBA00044543"/>
    </source>
</evidence>
<dbReference type="InterPro" id="IPR019734">
    <property type="entry name" value="TPR_rpt"/>
</dbReference>
<dbReference type="SUPFAM" id="SSF48452">
    <property type="entry name" value="TPR-like"/>
    <property type="match status" value="1"/>
</dbReference>
<organism evidence="11 12">
    <name type="scientific">Batrachochytrium salamandrivorans</name>
    <dbReference type="NCBI Taxonomy" id="1357716"/>
    <lineage>
        <taxon>Eukaryota</taxon>
        <taxon>Fungi</taxon>
        <taxon>Fungi incertae sedis</taxon>
        <taxon>Chytridiomycota</taxon>
        <taxon>Chytridiomycota incertae sedis</taxon>
        <taxon>Chytridiomycetes</taxon>
        <taxon>Rhizophydiales</taxon>
        <taxon>Rhizophydiales incertae sedis</taxon>
        <taxon>Batrachochytrium</taxon>
    </lineage>
</organism>
<dbReference type="SMART" id="SM00504">
    <property type="entry name" value="Ubox"/>
    <property type="match status" value="1"/>
</dbReference>
<feature type="repeat" description="TPR" evidence="9">
    <location>
        <begin position="8"/>
        <end position="41"/>
    </location>
</feature>
<evidence type="ECO:0000256" key="1">
    <source>
        <dbReference type="ARBA" id="ARBA00000900"/>
    </source>
</evidence>
<dbReference type="InterPro" id="IPR041312">
    <property type="entry name" value="CHIP_TPR_N"/>
</dbReference>
<keyword evidence="4" id="KW-0677">Repeat</keyword>
<dbReference type="PANTHER" id="PTHR46803">
    <property type="entry name" value="E3 UBIQUITIN-PROTEIN LIGASE CHIP"/>
    <property type="match status" value="1"/>
</dbReference>
<keyword evidence="3" id="KW-0808">Transferase</keyword>
<evidence type="ECO:0000259" key="10">
    <source>
        <dbReference type="PROSITE" id="PS51698"/>
    </source>
</evidence>
<dbReference type="CDD" id="cd16654">
    <property type="entry name" value="RING-Ubox_CHIP"/>
    <property type="match status" value="1"/>
</dbReference>
<dbReference type="Gene3D" id="6.10.140.2020">
    <property type="match status" value="1"/>
</dbReference>
<dbReference type="InterPro" id="IPR011990">
    <property type="entry name" value="TPR-like_helical_dom_sf"/>
</dbReference>
<comment type="caution">
    <text evidence="11">The sequence shown here is derived from an EMBL/GenBank/DDBJ whole genome shotgun (WGS) entry which is preliminary data.</text>
</comment>
<dbReference type="PANTHER" id="PTHR46803:SF2">
    <property type="entry name" value="E3 UBIQUITIN-PROTEIN LIGASE CHIP"/>
    <property type="match status" value="1"/>
</dbReference>
<keyword evidence="6 9" id="KW-0802">TPR repeat</keyword>
<comment type="catalytic activity">
    <reaction evidence="1">
        <text>S-ubiquitinyl-[E2 ubiquitin-conjugating enzyme]-L-cysteine + [acceptor protein]-L-lysine = [E2 ubiquitin-conjugating enzyme]-L-cysteine + N(6)-ubiquitinyl-[acceptor protein]-L-lysine.</text>
        <dbReference type="EC" id="2.3.2.27"/>
    </reaction>
</comment>
<sequence length="256" mass="29869">MSNRALSAEQHKRKGNEYFMQKQFDYAIREYTVAIIQNPEESVYFTNRALCLLRTEQYHKAVEDCRRAISLNTDSVIVLQKAYDLAIQHDSPLAEDIAKMYRSAKKLKWEVNETNRQKTESRLYTYLEGLIEDERSRALAALESDNVHQKETINYEHDERLAQLQSLLESAKDPGMRREVPEYYCGKLTFEMMTDPMVTPSGITYDRTEILKHLRKVGPFDPISREPLNASQLIPNLSMREAIDDYLDKNGWAVDY</sequence>
<evidence type="ECO:0000256" key="5">
    <source>
        <dbReference type="ARBA" id="ARBA00022786"/>
    </source>
</evidence>
<dbReference type="Pfam" id="PF04564">
    <property type="entry name" value="U-box"/>
    <property type="match status" value="1"/>
</dbReference>
<dbReference type="InterPro" id="IPR045202">
    <property type="entry name" value="CHIP_RING-Ubox"/>
</dbReference>
<dbReference type="SMART" id="SM00028">
    <property type="entry name" value="TPR"/>
    <property type="match status" value="2"/>
</dbReference>
<dbReference type="Pfam" id="PF18391">
    <property type="entry name" value="CHIP_TPR_N"/>
    <property type="match status" value="1"/>
</dbReference>
<evidence type="ECO:0000313" key="11">
    <source>
        <dbReference type="EMBL" id="KAH6593728.1"/>
    </source>
</evidence>
<dbReference type="Proteomes" id="UP001648503">
    <property type="component" value="Unassembled WGS sequence"/>
</dbReference>
<dbReference type="Gene3D" id="3.30.40.10">
    <property type="entry name" value="Zinc/RING finger domain, C3HC4 (zinc finger)"/>
    <property type="match status" value="1"/>
</dbReference>
<accession>A0ABQ8FB23</accession>
<dbReference type="PROSITE" id="PS50005">
    <property type="entry name" value="TPR"/>
    <property type="match status" value="1"/>
</dbReference>
<dbReference type="InterPro" id="IPR003613">
    <property type="entry name" value="Ubox_domain"/>
</dbReference>
<evidence type="ECO:0000313" key="12">
    <source>
        <dbReference type="Proteomes" id="UP001648503"/>
    </source>
</evidence>